<proteinExistence type="predicted"/>
<evidence type="ECO:0000313" key="1">
    <source>
        <dbReference type="EMBL" id="GIY55266.1"/>
    </source>
</evidence>
<dbReference type="Proteomes" id="UP001054945">
    <property type="component" value="Unassembled WGS sequence"/>
</dbReference>
<reference evidence="1 2" key="1">
    <citation type="submission" date="2021-06" db="EMBL/GenBank/DDBJ databases">
        <title>Caerostris extrusa draft genome.</title>
        <authorList>
            <person name="Kono N."/>
            <person name="Arakawa K."/>
        </authorList>
    </citation>
    <scope>NUCLEOTIDE SEQUENCE [LARGE SCALE GENOMIC DNA]</scope>
</reference>
<protein>
    <submittedName>
        <fullName evidence="1">Uncharacterized protein</fullName>
    </submittedName>
</protein>
<keyword evidence="2" id="KW-1185">Reference proteome</keyword>
<dbReference type="AlphaFoldDB" id="A0AAV4UBZ4"/>
<name>A0AAV4UBZ4_CAEEX</name>
<sequence>MYASQNYGSSGGPPNKIKKITFKLSVFSVNRSDMKDQRQCNELLLFLILITGVRNVASAAKRFHKGTPSLSKVLPNLIFQRYVFAPNNTSFSSGERHL</sequence>
<organism evidence="1 2">
    <name type="scientific">Caerostris extrusa</name>
    <name type="common">Bark spider</name>
    <name type="synonym">Caerostris bankana</name>
    <dbReference type="NCBI Taxonomy" id="172846"/>
    <lineage>
        <taxon>Eukaryota</taxon>
        <taxon>Metazoa</taxon>
        <taxon>Ecdysozoa</taxon>
        <taxon>Arthropoda</taxon>
        <taxon>Chelicerata</taxon>
        <taxon>Arachnida</taxon>
        <taxon>Araneae</taxon>
        <taxon>Araneomorphae</taxon>
        <taxon>Entelegynae</taxon>
        <taxon>Araneoidea</taxon>
        <taxon>Araneidae</taxon>
        <taxon>Caerostris</taxon>
    </lineage>
</organism>
<gene>
    <name evidence="1" type="ORF">CEXT_772921</name>
</gene>
<dbReference type="EMBL" id="BPLR01012624">
    <property type="protein sequence ID" value="GIY55266.1"/>
    <property type="molecule type" value="Genomic_DNA"/>
</dbReference>
<accession>A0AAV4UBZ4</accession>
<evidence type="ECO:0000313" key="2">
    <source>
        <dbReference type="Proteomes" id="UP001054945"/>
    </source>
</evidence>
<comment type="caution">
    <text evidence="1">The sequence shown here is derived from an EMBL/GenBank/DDBJ whole genome shotgun (WGS) entry which is preliminary data.</text>
</comment>